<feature type="region of interest" description="Disordered" evidence="1">
    <location>
        <begin position="163"/>
        <end position="182"/>
    </location>
</feature>
<dbReference type="InterPro" id="IPR007621">
    <property type="entry name" value="TPM_dom"/>
</dbReference>
<organism evidence="3 4">
    <name type="scientific">Ottowia oryzae</name>
    <dbReference type="NCBI Taxonomy" id="2109914"/>
    <lineage>
        <taxon>Bacteria</taxon>
        <taxon>Pseudomonadati</taxon>
        <taxon>Pseudomonadota</taxon>
        <taxon>Betaproteobacteria</taxon>
        <taxon>Burkholderiales</taxon>
        <taxon>Comamonadaceae</taxon>
        <taxon>Ottowia</taxon>
    </lineage>
</organism>
<evidence type="ECO:0000259" key="2">
    <source>
        <dbReference type="Pfam" id="PF04536"/>
    </source>
</evidence>
<dbReference type="Gene3D" id="3.10.310.50">
    <property type="match status" value="1"/>
</dbReference>
<accession>A0A2S0MBT9</accession>
<evidence type="ECO:0000256" key="1">
    <source>
        <dbReference type="SAM" id="MobiDB-lite"/>
    </source>
</evidence>
<dbReference type="PANTHER" id="PTHR30373:SF8">
    <property type="entry name" value="BLL7265 PROTEIN"/>
    <property type="match status" value="1"/>
</dbReference>
<dbReference type="AlphaFoldDB" id="A0A2S0MBT9"/>
<proteinExistence type="predicted"/>
<reference evidence="3 4" key="1">
    <citation type="submission" date="2018-03" db="EMBL/GenBank/DDBJ databases">
        <title>Genome sequencing of Ottowia sp.</title>
        <authorList>
            <person name="Kim S.-J."/>
            <person name="Heo J."/>
            <person name="Kwon S.-W."/>
        </authorList>
    </citation>
    <scope>NUCLEOTIDE SEQUENCE [LARGE SCALE GENOMIC DNA]</scope>
    <source>
        <strain evidence="3 4">KADR8-3</strain>
    </source>
</reference>
<dbReference type="EMBL" id="CP027666">
    <property type="protein sequence ID" value="AVO33203.1"/>
    <property type="molecule type" value="Genomic_DNA"/>
</dbReference>
<protein>
    <recommendedName>
        <fullName evidence="2">TPM domain-containing protein</fullName>
    </recommendedName>
</protein>
<sequence>MLAKLNRLLRHRWMDEADARRAVPPDASERLRRRVHASEQRHTGEVRICVEGGLPTSYLWRHLRDGVSAADIVRQRALMQFSKLRVWDTEDNNGVLIYVLLAEHAIELVADRGVHRLVPPEEWAAIVARLSNALQSGSFEDGLTQALEEVSAVLVAHFPQPEGGAADTPLRPNALPDEPVLR</sequence>
<dbReference type="Proteomes" id="UP000239709">
    <property type="component" value="Chromosome"/>
</dbReference>
<dbReference type="PANTHER" id="PTHR30373">
    <property type="entry name" value="UPF0603 PROTEIN YGCG"/>
    <property type="match status" value="1"/>
</dbReference>
<dbReference type="KEGG" id="otk:C6570_02265"/>
<evidence type="ECO:0000313" key="3">
    <source>
        <dbReference type="EMBL" id="AVO33203.1"/>
    </source>
</evidence>
<keyword evidence="4" id="KW-1185">Reference proteome</keyword>
<feature type="domain" description="TPM" evidence="2">
    <location>
        <begin position="25"/>
        <end position="152"/>
    </location>
</feature>
<gene>
    <name evidence="3" type="ORF">C6570_02265</name>
</gene>
<dbReference type="OrthoDB" id="5683663at2"/>
<name>A0A2S0MBT9_9BURK</name>
<dbReference type="RefSeq" id="WP_106701669.1">
    <property type="nucleotide sequence ID" value="NZ_CP027666.1"/>
</dbReference>
<evidence type="ECO:0000313" key="4">
    <source>
        <dbReference type="Proteomes" id="UP000239709"/>
    </source>
</evidence>
<dbReference type="Pfam" id="PF04536">
    <property type="entry name" value="TPM_phosphatase"/>
    <property type="match status" value="1"/>
</dbReference>